<dbReference type="Proteomes" id="UP000241639">
    <property type="component" value="Unassembled WGS sequence"/>
</dbReference>
<sequence length="417" mass="46299">MKKWSQWLSVAVVMLLVLTACGPQDDGTDADGTGAEEKPQQLVIWENDEEIQVEHTKKMAAKFEEETGIEVKVIALKQDDQQQKLSLDGPAGKGPDLVTWPHDNNGEAVLKGLIRPLEVDREVTSAFIDPAIEAMTVEGELYGLPRVTENVALFYNKAILEEAPKSYEDLVAFAEDYTDTKQKQYGFLFEGTNFYFNYFLFDTMGGYIFKQGDGTYDADDIGLNSEGSVKGMEKLEELYQAKLIPTNLNADTLNGLFKEGKVGAVISGPWAVRDYQDAGIDFGVVPIPTVEGKQPITFSGVKGLYLSAYSEHPYWATELMKFLTSEEALKERYEDTGEIPPVQALLDDPLIKDDAIVSAFAEQSKHTVPMPNIPEMHQVWEPMNHAATFVAQGKQTPQQALDSAVKLVKDKIKAQQN</sequence>
<reference evidence="5 6" key="1">
    <citation type="submission" date="2018-04" db="EMBL/GenBank/DDBJ databases">
        <title>Genomic Encyclopedia of Archaeal and Bacterial Type Strains, Phase II (KMG-II): from individual species to whole genera.</title>
        <authorList>
            <person name="Goeker M."/>
        </authorList>
    </citation>
    <scope>NUCLEOTIDE SEQUENCE [LARGE SCALE GENOMIC DNA]</scope>
    <source>
        <strain evidence="5 6">DSM 45169</strain>
    </source>
</reference>
<protein>
    <submittedName>
        <fullName evidence="5">Carbohydrate ABC transporter substrate-binding protein (CUT1 family)</fullName>
    </submittedName>
</protein>
<dbReference type="RefSeq" id="WP_107726327.1">
    <property type="nucleotide sequence ID" value="NZ_PZZP01000001.1"/>
</dbReference>
<feature type="signal peptide" evidence="4">
    <location>
        <begin position="1"/>
        <end position="22"/>
    </location>
</feature>
<dbReference type="OrthoDB" id="9766758at2"/>
<evidence type="ECO:0000313" key="6">
    <source>
        <dbReference type="Proteomes" id="UP000241639"/>
    </source>
</evidence>
<comment type="similarity">
    <text evidence="1">Belongs to the bacterial solute-binding protein 1 family.</text>
</comment>
<accession>A0A2T4ZBZ0</accession>
<dbReference type="PANTHER" id="PTHR30061">
    <property type="entry name" value="MALTOSE-BINDING PERIPLASMIC PROTEIN"/>
    <property type="match status" value="1"/>
</dbReference>
<gene>
    <name evidence="5" type="ORF">C8J48_1999</name>
</gene>
<dbReference type="GO" id="GO:0015768">
    <property type="term" value="P:maltose transport"/>
    <property type="evidence" value="ECO:0007669"/>
    <property type="project" value="TreeGrafter"/>
</dbReference>
<dbReference type="GO" id="GO:0042956">
    <property type="term" value="P:maltodextrin transmembrane transport"/>
    <property type="evidence" value="ECO:0007669"/>
    <property type="project" value="TreeGrafter"/>
</dbReference>
<evidence type="ECO:0000256" key="3">
    <source>
        <dbReference type="ARBA" id="ARBA00022729"/>
    </source>
</evidence>
<evidence type="ECO:0000256" key="1">
    <source>
        <dbReference type="ARBA" id="ARBA00008520"/>
    </source>
</evidence>
<proteinExistence type="inferred from homology"/>
<dbReference type="GO" id="GO:0055052">
    <property type="term" value="C:ATP-binding cassette (ABC) transporter complex, substrate-binding subunit-containing"/>
    <property type="evidence" value="ECO:0007669"/>
    <property type="project" value="TreeGrafter"/>
</dbReference>
<dbReference type="SUPFAM" id="SSF53850">
    <property type="entry name" value="Periplasmic binding protein-like II"/>
    <property type="match status" value="1"/>
</dbReference>
<dbReference type="AlphaFoldDB" id="A0A2T4ZBZ0"/>
<evidence type="ECO:0000313" key="5">
    <source>
        <dbReference type="EMBL" id="PTM59382.1"/>
    </source>
</evidence>
<dbReference type="Pfam" id="PF13416">
    <property type="entry name" value="SBP_bac_8"/>
    <property type="match status" value="1"/>
</dbReference>
<organism evidence="5 6">
    <name type="scientific">Desmospora activa DSM 45169</name>
    <dbReference type="NCBI Taxonomy" id="1121389"/>
    <lineage>
        <taxon>Bacteria</taxon>
        <taxon>Bacillati</taxon>
        <taxon>Bacillota</taxon>
        <taxon>Bacilli</taxon>
        <taxon>Bacillales</taxon>
        <taxon>Thermoactinomycetaceae</taxon>
        <taxon>Desmospora</taxon>
    </lineage>
</organism>
<dbReference type="PANTHER" id="PTHR30061:SF50">
    <property type="entry name" value="MALTOSE_MALTODEXTRIN-BINDING PERIPLASMIC PROTEIN"/>
    <property type="match status" value="1"/>
</dbReference>
<evidence type="ECO:0000256" key="2">
    <source>
        <dbReference type="ARBA" id="ARBA00022448"/>
    </source>
</evidence>
<name>A0A2T4ZBZ0_9BACL</name>
<feature type="chain" id="PRO_5039427359" evidence="4">
    <location>
        <begin position="23"/>
        <end position="417"/>
    </location>
</feature>
<keyword evidence="2" id="KW-0813">Transport</keyword>
<dbReference type="InterPro" id="IPR006059">
    <property type="entry name" value="SBP"/>
</dbReference>
<evidence type="ECO:0000256" key="4">
    <source>
        <dbReference type="SAM" id="SignalP"/>
    </source>
</evidence>
<keyword evidence="6" id="KW-1185">Reference proteome</keyword>
<keyword evidence="3 4" id="KW-0732">Signal</keyword>
<dbReference type="Gene3D" id="3.40.190.10">
    <property type="entry name" value="Periplasmic binding protein-like II"/>
    <property type="match status" value="2"/>
</dbReference>
<dbReference type="PROSITE" id="PS51257">
    <property type="entry name" value="PROKAR_LIPOPROTEIN"/>
    <property type="match status" value="1"/>
</dbReference>
<dbReference type="EMBL" id="PZZP01000001">
    <property type="protein sequence ID" value="PTM59382.1"/>
    <property type="molecule type" value="Genomic_DNA"/>
</dbReference>
<dbReference type="GO" id="GO:1901982">
    <property type="term" value="F:maltose binding"/>
    <property type="evidence" value="ECO:0007669"/>
    <property type="project" value="TreeGrafter"/>
</dbReference>
<comment type="caution">
    <text evidence="5">The sequence shown here is derived from an EMBL/GenBank/DDBJ whole genome shotgun (WGS) entry which is preliminary data.</text>
</comment>